<evidence type="ECO:0000259" key="1">
    <source>
        <dbReference type="PROSITE" id="PS50112"/>
    </source>
</evidence>
<dbReference type="PROSITE" id="PS50113">
    <property type="entry name" value="PAC"/>
    <property type="match status" value="2"/>
</dbReference>
<dbReference type="PaxDb" id="411902-CLOBOL_05161"/>
<dbReference type="InterPro" id="IPR035965">
    <property type="entry name" value="PAS-like_dom_sf"/>
</dbReference>
<evidence type="ECO:0008006" key="6">
    <source>
        <dbReference type="Google" id="ProtNLM"/>
    </source>
</evidence>
<proteinExistence type="predicted"/>
<dbReference type="NCBIfam" id="TIGR00229">
    <property type="entry name" value="sensory_box"/>
    <property type="match status" value="2"/>
</dbReference>
<dbReference type="InterPro" id="IPR052155">
    <property type="entry name" value="Biofilm_reg_signaling"/>
</dbReference>
<evidence type="ECO:0000259" key="2">
    <source>
        <dbReference type="PROSITE" id="PS50113"/>
    </source>
</evidence>
<dbReference type="SMART" id="SM00086">
    <property type="entry name" value="PAC"/>
    <property type="match status" value="3"/>
</dbReference>
<comment type="caution">
    <text evidence="4">The sequence shown here is derived from an EMBL/GenBank/DDBJ whole genome shotgun (WGS) entry which is preliminary data.</text>
</comment>
<dbReference type="Gene3D" id="3.20.20.450">
    <property type="entry name" value="EAL domain"/>
    <property type="match status" value="1"/>
</dbReference>
<sequence length="510" mass="58928">MGILEAITRMANIVGIRMIAEGVESKEQMELLQDMGCTYGQGYYFYHPMPIEVFEQILSDEANIDFRGIKARQIERIRLQELMNGDMVSDAMMNNILGAVAFYDLYDGRLELLRVNEQYCSVTRTTGMDLEEVRKTILGTVFEDDRDQVMEIFSRARQNPIKGAEGELRSRRGDGTSMWMHLRVFFLREQDGHWLYYGAISDISQQKQREQQLEASQRALSSAVHISEKDESFMTLTEENRRAAAAIFAQMTPGGMIGGYCEEGFPLYFANHEMVKLLGYETFEELSEAIRGKVVNTIHPDDRQRVAADIGPRYYTGLEYTTTYRMPKKDGTWFWTLDKGRVIEAEDGRLAIISACTDISESMEAQRLLRERNSALARENAELNILNNDMPGGYHRCARTKDFDFTYISSRFLEIFGYSRQQIKDLFDNKFINMIHPEDRRRVTGEVDCLACQVSCGIMVYRMQSSRGYIWIMDQTNYLIYEDREYLQGVVTDLSELQRIMDSTKSIKLP</sequence>
<dbReference type="HOGENOM" id="CLU_543704_0_0_9"/>
<protein>
    <recommendedName>
        <fullName evidence="6">EAL domain-containing protein</fullName>
    </recommendedName>
</protein>
<dbReference type="eggNOG" id="COG2202">
    <property type="taxonomic scope" value="Bacteria"/>
</dbReference>
<dbReference type="PROSITE" id="PS50883">
    <property type="entry name" value="EAL"/>
    <property type="match status" value="1"/>
</dbReference>
<dbReference type="InterPro" id="IPR000700">
    <property type="entry name" value="PAS-assoc_C"/>
</dbReference>
<dbReference type="InterPro" id="IPR013655">
    <property type="entry name" value="PAS_fold_3"/>
</dbReference>
<dbReference type="InterPro" id="IPR000014">
    <property type="entry name" value="PAS"/>
</dbReference>
<feature type="domain" description="EAL" evidence="3">
    <location>
        <begin position="1"/>
        <end position="62"/>
    </location>
</feature>
<evidence type="ECO:0000259" key="3">
    <source>
        <dbReference type="PROSITE" id="PS50883"/>
    </source>
</evidence>
<evidence type="ECO:0000313" key="4">
    <source>
        <dbReference type="EMBL" id="EDP14619.1"/>
    </source>
</evidence>
<dbReference type="EMBL" id="ABCC02000039">
    <property type="protein sequence ID" value="EDP14619.1"/>
    <property type="molecule type" value="Genomic_DNA"/>
</dbReference>
<reference evidence="4 5" key="2">
    <citation type="submission" date="2007-09" db="EMBL/GenBank/DDBJ databases">
        <title>Draft genome sequence of Clostridium bolteae (ATCC BAA-613).</title>
        <authorList>
            <person name="Sudarsanam P."/>
            <person name="Ley R."/>
            <person name="Guruge J."/>
            <person name="Turnbaugh P.J."/>
            <person name="Mahowald M."/>
            <person name="Liep D."/>
            <person name="Gordon J."/>
        </authorList>
    </citation>
    <scope>NUCLEOTIDE SEQUENCE [LARGE SCALE GENOMIC DNA]</scope>
    <source>
        <strain evidence="5">ATCC BAA-613 / DSM 15670 / CCUG 46953 / JCM 12243 / WAL 16351</strain>
    </source>
</reference>
<feature type="domain" description="PAS" evidence="1">
    <location>
        <begin position="262"/>
        <end position="306"/>
    </location>
</feature>
<dbReference type="CDD" id="cd00130">
    <property type="entry name" value="PAS"/>
    <property type="match status" value="2"/>
</dbReference>
<reference evidence="4 5" key="1">
    <citation type="submission" date="2007-08" db="EMBL/GenBank/DDBJ databases">
        <authorList>
            <person name="Fulton L."/>
            <person name="Clifton S."/>
            <person name="Fulton B."/>
            <person name="Xu J."/>
            <person name="Minx P."/>
            <person name="Pepin K.H."/>
            <person name="Johnson M."/>
            <person name="Thiruvilangam P."/>
            <person name="Bhonagiri V."/>
            <person name="Nash W.E."/>
            <person name="Mardis E.R."/>
            <person name="Wilson R.K."/>
        </authorList>
    </citation>
    <scope>NUCLEOTIDE SEQUENCE [LARGE SCALE GENOMIC DNA]</scope>
    <source>
        <strain evidence="5">ATCC BAA-613 / DSM 15670 / CCUG 46953 / JCM 12243 / WAL 16351</strain>
    </source>
</reference>
<evidence type="ECO:0000313" key="5">
    <source>
        <dbReference type="Proteomes" id="UP000005396"/>
    </source>
</evidence>
<dbReference type="InterPro" id="IPR035919">
    <property type="entry name" value="EAL_sf"/>
</dbReference>
<dbReference type="Pfam" id="PF00563">
    <property type="entry name" value="EAL"/>
    <property type="match status" value="1"/>
</dbReference>
<dbReference type="PANTHER" id="PTHR44757">
    <property type="entry name" value="DIGUANYLATE CYCLASE DGCP"/>
    <property type="match status" value="1"/>
</dbReference>
<dbReference type="PANTHER" id="PTHR44757:SF2">
    <property type="entry name" value="BIOFILM ARCHITECTURE MAINTENANCE PROTEIN MBAA"/>
    <property type="match status" value="1"/>
</dbReference>
<feature type="domain" description="PAS" evidence="1">
    <location>
        <begin position="405"/>
        <end position="443"/>
    </location>
</feature>
<dbReference type="PROSITE" id="PS50112">
    <property type="entry name" value="PAS"/>
    <property type="match status" value="2"/>
</dbReference>
<dbReference type="Gene3D" id="3.30.450.20">
    <property type="entry name" value="PAS domain"/>
    <property type="match status" value="3"/>
</dbReference>
<gene>
    <name evidence="4" type="ORF">CLOBOL_05161</name>
</gene>
<dbReference type="Proteomes" id="UP000005396">
    <property type="component" value="Unassembled WGS sequence"/>
</dbReference>
<dbReference type="SUPFAM" id="SSF55785">
    <property type="entry name" value="PYP-like sensor domain (PAS domain)"/>
    <property type="match status" value="3"/>
</dbReference>
<accession>A8RYL5</accession>
<dbReference type="SUPFAM" id="SSF141868">
    <property type="entry name" value="EAL domain-like"/>
    <property type="match status" value="1"/>
</dbReference>
<organism evidence="4 5">
    <name type="scientific">Enterocloster bolteae (strain ATCC BAA-613 / DSM 15670 / CCUG 46953 / JCM 12243 / WAL 16351)</name>
    <name type="common">Clostridium bolteae</name>
    <dbReference type="NCBI Taxonomy" id="411902"/>
    <lineage>
        <taxon>Bacteria</taxon>
        <taxon>Bacillati</taxon>
        <taxon>Bacillota</taxon>
        <taxon>Clostridia</taxon>
        <taxon>Lachnospirales</taxon>
        <taxon>Lachnospiraceae</taxon>
        <taxon>Enterocloster</taxon>
    </lineage>
</organism>
<feature type="domain" description="PAC" evidence="2">
    <location>
        <begin position="164"/>
        <end position="215"/>
    </location>
</feature>
<dbReference type="AlphaFoldDB" id="A8RYL5"/>
<dbReference type="InterPro" id="IPR001610">
    <property type="entry name" value="PAC"/>
</dbReference>
<dbReference type="eggNOG" id="COG2200">
    <property type="taxonomic scope" value="Bacteria"/>
</dbReference>
<dbReference type="InterPro" id="IPR001633">
    <property type="entry name" value="EAL_dom"/>
</dbReference>
<dbReference type="Pfam" id="PF08447">
    <property type="entry name" value="PAS_3"/>
    <property type="match status" value="3"/>
</dbReference>
<name>A8RYL5_ENTBW</name>
<feature type="domain" description="PAC" evidence="2">
    <location>
        <begin position="320"/>
        <end position="371"/>
    </location>
</feature>